<keyword evidence="7 9" id="KW-0472">Membrane</keyword>
<dbReference type="GO" id="GO:0005886">
    <property type="term" value="C:plasma membrane"/>
    <property type="evidence" value="ECO:0007669"/>
    <property type="project" value="UniProtKB-SubCell"/>
</dbReference>
<feature type="transmembrane region" description="Helical" evidence="9">
    <location>
        <begin position="232"/>
        <end position="256"/>
    </location>
</feature>
<dbReference type="EC" id="2.4.-.-" evidence="11"/>
<dbReference type="AlphaFoldDB" id="B9YAD5"/>
<dbReference type="InterPro" id="IPR050256">
    <property type="entry name" value="Glycosyltransferase_2"/>
</dbReference>
<dbReference type="RefSeq" id="WP_006059957.1">
    <property type="nucleotide sequence ID" value="NZ_GG657558.1"/>
</dbReference>
<evidence type="ECO:0000256" key="6">
    <source>
        <dbReference type="ARBA" id="ARBA00022989"/>
    </source>
</evidence>
<dbReference type="GO" id="GO:0016757">
    <property type="term" value="F:glycosyltransferase activity"/>
    <property type="evidence" value="ECO:0007669"/>
    <property type="project" value="UniProtKB-KW"/>
</dbReference>
<dbReference type="PANTHER" id="PTHR48090">
    <property type="entry name" value="UNDECAPRENYL-PHOSPHATE 4-DEOXY-4-FORMAMIDO-L-ARABINOSE TRANSFERASE-RELATED"/>
    <property type="match status" value="1"/>
</dbReference>
<dbReference type="HOGENOM" id="CLU_033536_0_1_9"/>
<feature type="domain" description="Glycosyltransferase 2-like" evidence="10">
    <location>
        <begin position="6"/>
        <end position="168"/>
    </location>
</feature>
<dbReference type="eggNOG" id="COG0463">
    <property type="taxonomic scope" value="Bacteria"/>
</dbReference>
<evidence type="ECO:0000256" key="2">
    <source>
        <dbReference type="ARBA" id="ARBA00022475"/>
    </source>
</evidence>
<evidence type="ECO:0000256" key="4">
    <source>
        <dbReference type="ARBA" id="ARBA00022679"/>
    </source>
</evidence>
<keyword evidence="2" id="KW-1003">Cell membrane</keyword>
<accession>B9YAD5</accession>
<evidence type="ECO:0000256" key="5">
    <source>
        <dbReference type="ARBA" id="ARBA00022692"/>
    </source>
</evidence>
<evidence type="ECO:0000256" key="7">
    <source>
        <dbReference type="ARBA" id="ARBA00023136"/>
    </source>
</evidence>
<feature type="transmembrane region" description="Helical" evidence="9">
    <location>
        <begin position="268"/>
        <end position="291"/>
    </location>
</feature>
<keyword evidence="6 9" id="KW-1133">Transmembrane helix</keyword>
<keyword evidence="4 11" id="KW-0808">Transferase</keyword>
<dbReference type="InterPro" id="IPR001173">
    <property type="entry name" value="Glyco_trans_2-like"/>
</dbReference>
<dbReference type="InterPro" id="IPR029044">
    <property type="entry name" value="Nucleotide-diphossugar_trans"/>
</dbReference>
<evidence type="ECO:0000256" key="9">
    <source>
        <dbReference type="SAM" id="Phobius"/>
    </source>
</evidence>
<dbReference type="Proteomes" id="UP000005950">
    <property type="component" value="Unassembled WGS sequence"/>
</dbReference>
<dbReference type="Gene3D" id="3.90.550.10">
    <property type="entry name" value="Spore Coat Polysaccharide Biosynthesis Protein SpsA, Chain A"/>
    <property type="match status" value="1"/>
</dbReference>
<dbReference type="STRING" id="545696.HOLDEFILI_02792"/>
<dbReference type="EMBL" id="ACCF01000177">
    <property type="protein sequence ID" value="EEF67060.1"/>
    <property type="molecule type" value="Genomic_DNA"/>
</dbReference>
<dbReference type="OrthoDB" id="9807778at2"/>
<reference evidence="11 12" key="2">
    <citation type="submission" date="2009-02" db="EMBL/GenBank/DDBJ databases">
        <title>Draft genome sequence of Holdemania filiformis DSM 12042.</title>
        <authorList>
            <person name="Sudarsanam P."/>
            <person name="Ley R."/>
            <person name="Guruge J."/>
            <person name="Turnbaugh P.J."/>
            <person name="Mahowald M."/>
            <person name="Liep D."/>
            <person name="Gordon J."/>
        </authorList>
    </citation>
    <scope>NUCLEOTIDE SEQUENCE [LARGE SCALE GENOMIC DNA]</scope>
    <source>
        <strain evidence="11 12">DSM 12042</strain>
    </source>
</reference>
<comment type="subcellular location">
    <subcellularLocation>
        <location evidence="1">Cell membrane</location>
        <topology evidence="1">Multi-pass membrane protein</topology>
    </subcellularLocation>
</comment>
<dbReference type="PANTHER" id="PTHR48090:SF1">
    <property type="entry name" value="PROPHAGE BACTOPRENOL GLUCOSYL TRANSFERASE HOMOLOG"/>
    <property type="match status" value="1"/>
</dbReference>
<keyword evidence="5 9" id="KW-0812">Transmembrane</keyword>
<gene>
    <name evidence="11" type="ORF">HOLDEFILI_02792</name>
</gene>
<reference evidence="11 12" key="1">
    <citation type="submission" date="2008-12" db="EMBL/GenBank/DDBJ databases">
        <authorList>
            <person name="Fulton L."/>
            <person name="Clifton S."/>
            <person name="Fulton B."/>
            <person name="Xu J."/>
            <person name="Minx P."/>
            <person name="Pepin K.H."/>
            <person name="Johnson M."/>
            <person name="Bhonagiri V."/>
            <person name="Nash W.E."/>
            <person name="Mardis E.R."/>
            <person name="Wilson R.K."/>
        </authorList>
    </citation>
    <scope>NUCLEOTIDE SEQUENCE [LARGE SCALE GENOMIC DNA]</scope>
    <source>
        <strain evidence="11 12">DSM 12042</strain>
    </source>
</reference>
<evidence type="ECO:0000256" key="1">
    <source>
        <dbReference type="ARBA" id="ARBA00004651"/>
    </source>
</evidence>
<evidence type="ECO:0000313" key="12">
    <source>
        <dbReference type="Proteomes" id="UP000005950"/>
    </source>
</evidence>
<protein>
    <submittedName>
        <fullName evidence="11">Glycosyltransferase, group 2 family protein</fullName>
        <ecNumber evidence="11">2.4.-.-</ecNumber>
    </submittedName>
</protein>
<comment type="caution">
    <text evidence="11">The sequence shown here is derived from an EMBL/GenBank/DDBJ whole genome shotgun (WGS) entry which is preliminary data.</text>
</comment>
<comment type="similarity">
    <text evidence="8">Belongs to the glycosyltransferase 2 family. GtrB subfamily.</text>
</comment>
<dbReference type="Pfam" id="PF00535">
    <property type="entry name" value="Glycos_transf_2"/>
    <property type="match status" value="1"/>
</dbReference>
<evidence type="ECO:0000256" key="8">
    <source>
        <dbReference type="ARBA" id="ARBA00038152"/>
    </source>
</evidence>
<dbReference type="SUPFAM" id="SSF53448">
    <property type="entry name" value="Nucleotide-diphospho-sugar transferases"/>
    <property type="match status" value="1"/>
</dbReference>
<name>B9YAD5_9FIRM</name>
<evidence type="ECO:0000256" key="3">
    <source>
        <dbReference type="ARBA" id="ARBA00022676"/>
    </source>
</evidence>
<dbReference type="CDD" id="cd04187">
    <property type="entry name" value="DPM1_like_bac"/>
    <property type="match status" value="1"/>
</dbReference>
<sequence>MKSLISIVAPAYNEEDVIEKFYLRITKILSALSEYNYEICIVNDGSEDNTVKICHRLLDNDPHISFLSLSRNFGHEIAVAAGLDYAKGDIIILMDIDLQDPPEIIPQMIDKYEEGYDIVNAKRKSREGETWLKKFTAEMFYKVFSASSGKVRMPKNVGNFRLISRRAVNAFKELRETHRFARGLFCWVGFPTIEIEFEREARAAGKTKYNYKTMINYAIEGLTSFTTAPLRWAAYIGIITAIFAILYMIYVFWMAITKDPNLQKGWSSMMIVLLFFGSLQMIFLGIIGEYLGRIFDETKNRPLYYIEEYTTKIN</sequence>
<evidence type="ECO:0000259" key="10">
    <source>
        <dbReference type="Pfam" id="PF00535"/>
    </source>
</evidence>
<organism evidence="11 12">
    <name type="scientific">Holdemania filiformis DSM 12042</name>
    <dbReference type="NCBI Taxonomy" id="545696"/>
    <lineage>
        <taxon>Bacteria</taxon>
        <taxon>Bacillati</taxon>
        <taxon>Bacillota</taxon>
        <taxon>Erysipelotrichia</taxon>
        <taxon>Erysipelotrichales</taxon>
        <taxon>Erysipelotrichaceae</taxon>
        <taxon>Holdemania</taxon>
    </lineage>
</organism>
<proteinExistence type="inferred from homology"/>
<dbReference type="FunFam" id="3.90.550.10:FF:000079">
    <property type="entry name" value="Probable glycosyl transferase"/>
    <property type="match status" value="1"/>
</dbReference>
<keyword evidence="3 11" id="KW-0328">Glycosyltransferase</keyword>
<evidence type="ECO:0000313" key="11">
    <source>
        <dbReference type="EMBL" id="EEF67060.1"/>
    </source>
</evidence>